<keyword evidence="4 7" id="KW-0326">Glycosidase</keyword>
<dbReference type="Pfam" id="PF17851">
    <property type="entry name" value="GH43_C2"/>
    <property type="match status" value="1"/>
</dbReference>
<dbReference type="GO" id="GO:0005975">
    <property type="term" value="P:carbohydrate metabolic process"/>
    <property type="evidence" value="ECO:0007669"/>
    <property type="project" value="InterPro"/>
</dbReference>
<dbReference type="InterPro" id="IPR013320">
    <property type="entry name" value="ConA-like_dom_sf"/>
</dbReference>
<evidence type="ECO:0000313" key="11">
    <source>
        <dbReference type="Proteomes" id="UP001153618"/>
    </source>
</evidence>
<dbReference type="Gene3D" id="2.60.120.200">
    <property type="match status" value="1"/>
</dbReference>
<dbReference type="InterPro" id="IPR006710">
    <property type="entry name" value="Glyco_hydro_43"/>
</dbReference>
<dbReference type="GO" id="GO:0004553">
    <property type="term" value="F:hydrolase activity, hydrolyzing O-glycosyl compounds"/>
    <property type="evidence" value="ECO:0007669"/>
    <property type="project" value="InterPro"/>
</dbReference>
<name>A0A9W4HBL6_PENOL</name>
<proteinExistence type="inferred from homology"/>
<evidence type="ECO:0000256" key="3">
    <source>
        <dbReference type="ARBA" id="ARBA00022801"/>
    </source>
</evidence>
<dbReference type="InterPro" id="IPR051795">
    <property type="entry name" value="Glycosyl_Hydrlase_43"/>
</dbReference>
<evidence type="ECO:0000256" key="6">
    <source>
        <dbReference type="PIRSR" id="PIRSR606710-2"/>
    </source>
</evidence>
<feature type="domain" description="Beta-xylosidase C-terminal Concanavalin A-like" evidence="9">
    <location>
        <begin position="375"/>
        <end position="536"/>
    </location>
</feature>
<dbReference type="SUPFAM" id="SSF75005">
    <property type="entry name" value="Arabinanase/levansucrase/invertase"/>
    <property type="match status" value="1"/>
</dbReference>
<evidence type="ECO:0000256" key="1">
    <source>
        <dbReference type="ARBA" id="ARBA00009865"/>
    </source>
</evidence>
<gene>
    <name evidence="10" type="ORF">POLS_LOCUS1081</name>
</gene>
<dbReference type="OrthoDB" id="408373at2759"/>
<keyword evidence="3 7" id="KW-0378">Hydrolase</keyword>
<dbReference type="EMBL" id="CAJVOS010000009">
    <property type="protein sequence ID" value="CAG7973092.1"/>
    <property type="molecule type" value="Genomic_DNA"/>
</dbReference>
<dbReference type="SUPFAM" id="SSF49899">
    <property type="entry name" value="Concanavalin A-like lectins/glucanases"/>
    <property type="match status" value="1"/>
</dbReference>
<feature type="chain" id="PRO_5040786319" description="Beta-xylosidase C-terminal Concanavalin A-like domain-containing protein" evidence="8">
    <location>
        <begin position="19"/>
        <end position="573"/>
    </location>
</feature>
<organism evidence="10 11">
    <name type="scientific">Penicillium olsonii</name>
    <dbReference type="NCBI Taxonomy" id="99116"/>
    <lineage>
        <taxon>Eukaryota</taxon>
        <taxon>Fungi</taxon>
        <taxon>Dikarya</taxon>
        <taxon>Ascomycota</taxon>
        <taxon>Pezizomycotina</taxon>
        <taxon>Eurotiomycetes</taxon>
        <taxon>Eurotiomycetidae</taxon>
        <taxon>Eurotiales</taxon>
        <taxon>Aspergillaceae</taxon>
        <taxon>Penicillium</taxon>
    </lineage>
</organism>
<feature type="site" description="Important for catalytic activity, responsible for pKa modulation of the active site Glu and correct orientation of both the proton donor and substrate" evidence="6">
    <location>
        <position position="152"/>
    </location>
</feature>
<dbReference type="Gene3D" id="2.115.10.20">
    <property type="entry name" value="Glycosyl hydrolase domain, family 43"/>
    <property type="match status" value="1"/>
</dbReference>
<evidence type="ECO:0000256" key="8">
    <source>
        <dbReference type="SAM" id="SignalP"/>
    </source>
</evidence>
<evidence type="ECO:0000259" key="9">
    <source>
        <dbReference type="Pfam" id="PF17851"/>
    </source>
</evidence>
<keyword evidence="2 8" id="KW-0732">Signal</keyword>
<comment type="caution">
    <text evidence="10">The sequence shown here is derived from an EMBL/GenBank/DDBJ whole genome shotgun (WGS) entry which is preliminary data.</text>
</comment>
<dbReference type="Pfam" id="PF04616">
    <property type="entry name" value="Glyco_hydro_43"/>
    <property type="match status" value="1"/>
</dbReference>
<dbReference type="PANTHER" id="PTHR42812:SF17">
    <property type="entry name" value="BETA-XYLOSIDASE C-TERMINAL CONCANAVALIN A-LIKE DOMAIN-CONTAINING PROTEIN-RELATED"/>
    <property type="match status" value="1"/>
</dbReference>
<evidence type="ECO:0000256" key="4">
    <source>
        <dbReference type="ARBA" id="ARBA00023295"/>
    </source>
</evidence>
<dbReference type="InterPro" id="IPR023296">
    <property type="entry name" value="Glyco_hydro_beta-prop_sf"/>
</dbReference>
<reference evidence="10" key="1">
    <citation type="submission" date="2021-07" db="EMBL/GenBank/DDBJ databases">
        <authorList>
            <person name="Branca A.L. A."/>
        </authorList>
    </citation>
    <scope>NUCLEOTIDE SEQUENCE</scope>
</reference>
<evidence type="ECO:0000313" key="10">
    <source>
        <dbReference type="EMBL" id="CAG7973092.1"/>
    </source>
</evidence>
<feature type="active site" description="Proton acceptor" evidence="5">
    <location>
        <position position="36"/>
    </location>
</feature>
<accession>A0A9W4HBL6</accession>
<dbReference type="AlphaFoldDB" id="A0A9W4HBL6"/>
<evidence type="ECO:0000256" key="7">
    <source>
        <dbReference type="RuleBase" id="RU361187"/>
    </source>
</evidence>
<comment type="similarity">
    <text evidence="1 7">Belongs to the glycosyl hydrolase 43 family.</text>
</comment>
<feature type="active site" description="Proton donor" evidence="5">
    <location>
        <position position="203"/>
    </location>
</feature>
<evidence type="ECO:0000256" key="2">
    <source>
        <dbReference type="ARBA" id="ARBA00022729"/>
    </source>
</evidence>
<keyword evidence="11" id="KW-1185">Reference proteome</keyword>
<feature type="signal peptide" evidence="8">
    <location>
        <begin position="1"/>
        <end position="18"/>
    </location>
</feature>
<dbReference type="CDD" id="cd18833">
    <property type="entry name" value="GH43_PcXyl-like"/>
    <property type="match status" value="1"/>
</dbReference>
<sequence length="573" mass="64277">MRQGLYGFLSCALGLAASLRTDQTFYNPILPGWNPDPSCIFVPEANNTFFCTTSSLVVFPALPIYASQDLQSWELISNVLHDPDQFPDIASASIPNEGFLESTLRYHHGKYYLTTGYYAPDGKFTTLIFKSHNPFNESGWGKPLECPTLGYDPDLFWDDDGSSYLTALKVPDNTVIQAPIDLDTGRWGSEYYLWNGTGGGTLEGPHIIKKDGFYYLTIAEGGISVDHMQTMARSERLNGPYIPFEKNPVLSSRNSSEYFQAVGHLDLFQDAKGEWFGVACATRSGPEWKNFPMGRETSLFPVTWNQGQWPEFPPVRGVMNGSSLPPRMSLLKDEDKVDGTDMIDFSPGSSIPKHLLHYGLPNFSSYTVSPKNYSHSLRLRASKTNLTGTIGSKTAEQRTAIFRKQAHSLFSFELDILFTPAMTSEEAGITVFLAPQQHLDLAIGSVKNEKGSVIPALIFRVMNLGKNGTNHPPTEFYPLPEAWRQSPVRLQVSATNVTTYRFSANLISAERKMEYVFYGSAGVVTAGEGKFDGALFWHACTKPSWRGRFEMLMKSNRILAWSVCHYRWWKWYT</sequence>
<dbReference type="Proteomes" id="UP001153618">
    <property type="component" value="Unassembled WGS sequence"/>
</dbReference>
<dbReference type="InterPro" id="IPR041542">
    <property type="entry name" value="GH43_C2"/>
</dbReference>
<evidence type="ECO:0000256" key="5">
    <source>
        <dbReference type="PIRSR" id="PIRSR606710-1"/>
    </source>
</evidence>
<dbReference type="PANTHER" id="PTHR42812">
    <property type="entry name" value="BETA-XYLOSIDASE"/>
    <property type="match status" value="1"/>
</dbReference>
<protein>
    <recommendedName>
        <fullName evidence="9">Beta-xylosidase C-terminal Concanavalin A-like domain-containing protein</fullName>
    </recommendedName>
</protein>